<feature type="region of interest" description="Disordered" evidence="1">
    <location>
        <begin position="157"/>
        <end position="183"/>
    </location>
</feature>
<evidence type="ECO:0000313" key="2">
    <source>
        <dbReference type="EMBL" id="TKS12119.1"/>
    </source>
</evidence>
<feature type="compositionally biased region" description="Basic and acidic residues" evidence="1">
    <location>
        <begin position="83"/>
        <end position="108"/>
    </location>
</feature>
<reference evidence="2" key="1">
    <citation type="submission" date="2018-10" db="EMBL/GenBank/DDBJ databases">
        <title>Population genomic analysis revealed the cold adaptation of white poplar.</title>
        <authorList>
            <person name="Liu Y.-J."/>
        </authorList>
    </citation>
    <scope>NUCLEOTIDE SEQUENCE [LARGE SCALE GENOMIC DNA]</scope>
    <source>
        <strain evidence="2">PAL-ZL1</strain>
    </source>
</reference>
<proteinExistence type="predicted"/>
<dbReference type="EMBL" id="RCHU01000181">
    <property type="protein sequence ID" value="TKS12119.1"/>
    <property type="molecule type" value="Genomic_DNA"/>
</dbReference>
<name>A0A4U5QP88_POPAL</name>
<protein>
    <submittedName>
        <fullName evidence="2">Uncharacterized protein</fullName>
    </submittedName>
</protein>
<feature type="region of interest" description="Disordered" evidence="1">
    <location>
        <begin position="68"/>
        <end position="113"/>
    </location>
</feature>
<dbReference type="InterPro" id="IPR055300">
    <property type="entry name" value="CWZF3/5/7"/>
</dbReference>
<gene>
    <name evidence="2" type="ORF">D5086_0000067050</name>
</gene>
<dbReference type="AlphaFoldDB" id="A0A4U5QP88"/>
<accession>A0A4U5QP88</accession>
<dbReference type="PANTHER" id="PTHR46524:SF7">
    <property type="entry name" value="CW-TYPE ZINC FINGER"/>
    <property type="match status" value="1"/>
</dbReference>
<comment type="caution">
    <text evidence="2">The sequence shown here is derived from an EMBL/GenBank/DDBJ whole genome shotgun (WGS) entry which is preliminary data.</text>
</comment>
<organism evidence="2">
    <name type="scientific">Populus alba</name>
    <name type="common">White poplar</name>
    <dbReference type="NCBI Taxonomy" id="43335"/>
    <lineage>
        <taxon>Eukaryota</taxon>
        <taxon>Viridiplantae</taxon>
        <taxon>Streptophyta</taxon>
        <taxon>Embryophyta</taxon>
        <taxon>Tracheophyta</taxon>
        <taxon>Spermatophyta</taxon>
        <taxon>Magnoliopsida</taxon>
        <taxon>eudicotyledons</taxon>
        <taxon>Gunneridae</taxon>
        <taxon>Pentapetalae</taxon>
        <taxon>rosids</taxon>
        <taxon>fabids</taxon>
        <taxon>Malpighiales</taxon>
        <taxon>Salicaceae</taxon>
        <taxon>Saliceae</taxon>
        <taxon>Populus</taxon>
    </lineage>
</organism>
<evidence type="ECO:0000256" key="1">
    <source>
        <dbReference type="SAM" id="MobiDB-lite"/>
    </source>
</evidence>
<sequence length="183" mass="20217">MTSSPIPSSAMLSPLHDCFLNLSEQGFLDHKRTVLVQECSSMQADEKVLVDKQKKPGDKSDRLELKNEHFNDPTNSFSACSKNESRMETSKGNHMLSDAENHPPESKTTKVGKTGGTSIIFRANLSRAKKELFSQKACKIHEVSAKATLTGKVQEDKKLGCDPRDNGSKGDKSLALFKDNYMP</sequence>
<feature type="compositionally biased region" description="Basic and acidic residues" evidence="1">
    <location>
        <begin position="157"/>
        <end position="172"/>
    </location>
</feature>
<dbReference type="PANTHER" id="PTHR46524">
    <property type="entry name" value="CW-TYPE ZINC FINGER"/>
    <property type="match status" value="1"/>
</dbReference>
<feature type="compositionally biased region" description="Polar residues" evidence="1">
    <location>
        <begin position="72"/>
        <end position="82"/>
    </location>
</feature>